<sequence>VTELRAGVIIGSGSAWFEMIRHTAELLPIMVIPSWVSTRIQPIAIRDVLRALVDVLAIDAARGEVLELGGPEVMTFREMMLRYARAA</sequence>
<dbReference type="EMBL" id="JBFMIA010000200">
    <property type="protein sequence ID" value="MEW9503535.1"/>
    <property type="molecule type" value="Genomic_DNA"/>
</dbReference>
<feature type="non-terminal residue" evidence="1">
    <location>
        <position position="87"/>
    </location>
</feature>
<dbReference type="Proteomes" id="UP001556040">
    <property type="component" value="Unassembled WGS sequence"/>
</dbReference>
<organism evidence="1 2">
    <name type="scientific">Jeotgalibacillus marinus</name>
    <dbReference type="NCBI Taxonomy" id="86667"/>
    <lineage>
        <taxon>Bacteria</taxon>
        <taxon>Bacillati</taxon>
        <taxon>Bacillota</taxon>
        <taxon>Bacilli</taxon>
        <taxon>Bacillales</taxon>
        <taxon>Caryophanaceae</taxon>
        <taxon>Jeotgalibacillus</taxon>
    </lineage>
</organism>
<dbReference type="Gene3D" id="3.40.50.720">
    <property type="entry name" value="NAD(P)-binding Rossmann-like Domain"/>
    <property type="match status" value="1"/>
</dbReference>
<name>A0ABV3Q833_9BACL</name>
<dbReference type="SUPFAM" id="SSF51735">
    <property type="entry name" value="NAD(P)-binding Rossmann-fold domains"/>
    <property type="match status" value="1"/>
</dbReference>
<feature type="non-terminal residue" evidence="1">
    <location>
        <position position="1"/>
    </location>
</feature>
<reference evidence="1 2" key="1">
    <citation type="journal article" date="1979" name="Int. J. Syst. Evol. Microbiol.">
        <title>Bacillus globisporus subsp. marinus subsp. nov.</title>
        <authorList>
            <person name="Liu H."/>
        </authorList>
    </citation>
    <scope>NUCLEOTIDE SEQUENCE [LARGE SCALE GENOMIC DNA]</scope>
    <source>
        <strain evidence="1 2">DSM 1297</strain>
    </source>
</reference>
<keyword evidence="2" id="KW-1185">Reference proteome</keyword>
<evidence type="ECO:0000313" key="2">
    <source>
        <dbReference type="Proteomes" id="UP001556040"/>
    </source>
</evidence>
<gene>
    <name evidence="1" type="ORF">AB1471_17545</name>
</gene>
<protein>
    <submittedName>
        <fullName evidence="1">NADH-binding protein</fullName>
    </submittedName>
</protein>
<dbReference type="InterPro" id="IPR036291">
    <property type="entry name" value="NAD(P)-bd_dom_sf"/>
</dbReference>
<evidence type="ECO:0000313" key="1">
    <source>
        <dbReference type="EMBL" id="MEW9503535.1"/>
    </source>
</evidence>
<proteinExistence type="predicted"/>
<accession>A0ABV3Q833</accession>
<comment type="caution">
    <text evidence="1">The sequence shown here is derived from an EMBL/GenBank/DDBJ whole genome shotgun (WGS) entry which is preliminary data.</text>
</comment>